<dbReference type="InterPro" id="IPR037294">
    <property type="entry name" value="ABC_BtuC-like"/>
</dbReference>
<dbReference type="Proteomes" id="UP000183975">
    <property type="component" value="Unassembled WGS sequence"/>
</dbReference>
<evidence type="ECO:0000256" key="5">
    <source>
        <dbReference type="ARBA" id="ARBA00023136"/>
    </source>
</evidence>
<gene>
    <name evidence="8" type="ORF">SAMN02745138_02577</name>
</gene>
<evidence type="ECO:0000313" key="8">
    <source>
        <dbReference type="EMBL" id="SHK92581.1"/>
    </source>
</evidence>
<feature type="transmembrane region" description="Helical" evidence="7">
    <location>
        <begin position="12"/>
        <end position="31"/>
    </location>
</feature>
<name>A0A1M6WFY4_9FIRM</name>
<dbReference type="RefSeq" id="WP_022365438.1">
    <property type="nucleotide sequence ID" value="NZ_FRAH01000054.1"/>
</dbReference>
<feature type="transmembrane region" description="Helical" evidence="7">
    <location>
        <begin position="51"/>
        <end position="80"/>
    </location>
</feature>
<evidence type="ECO:0000256" key="2">
    <source>
        <dbReference type="ARBA" id="ARBA00008034"/>
    </source>
</evidence>
<feature type="transmembrane region" description="Helical" evidence="7">
    <location>
        <begin position="92"/>
        <end position="115"/>
    </location>
</feature>
<keyword evidence="6" id="KW-0813">Transport</keyword>
<dbReference type="GO" id="GO:0010043">
    <property type="term" value="P:response to zinc ion"/>
    <property type="evidence" value="ECO:0007669"/>
    <property type="project" value="TreeGrafter"/>
</dbReference>
<dbReference type="OrthoDB" id="9798540at2"/>
<keyword evidence="3 6" id="KW-0812">Transmembrane</keyword>
<feature type="transmembrane region" description="Helical" evidence="7">
    <location>
        <begin position="222"/>
        <end position="242"/>
    </location>
</feature>
<proteinExistence type="inferred from homology"/>
<dbReference type="Gene3D" id="1.10.3470.10">
    <property type="entry name" value="ABC transporter involved in vitamin B12 uptake, BtuC"/>
    <property type="match status" value="1"/>
</dbReference>
<feature type="transmembrane region" description="Helical" evidence="7">
    <location>
        <begin position="165"/>
        <end position="190"/>
    </location>
</feature>
<accession>A0A1M6WFY4</accession>
<dbReference type="PANTHER" id="PTHR30477">
    <property type="entry name" value="ABC-TRANSPORTER METAL-BINDING PROTEIN"/>
    <property type="match status" value="1"/>
</dbReference>
<keyword evidence="9" id="KW-1185">Reference proteome</keyword>
<dbReference type="SUPFAM" id="SSF81345">
    <property type="entry name" value="ABC transporter involved in vitamin B12 uptake, BtuC"/>
    <property type="match status" value="1"/>
</dbReference>
<evidence type="ECO:0000313" key="9">
    <source>
        <dbReference type="Proteomes" id="UP000183975"/>
    </source>
</evidence>
<dbReference type="Pfam" id="PF00950">
    <property type="entry name" value="ABC-3"/>
    <property type="match status" value="1"/>
</dbReference>
<dbReference type="GO" id="GO:0055085">
    <property type="term" value="P:transmembrane transport"/>
    <property type="evidence" value="ECO:0007669"/>
    <property type="project" value="InterPro"/>
</dbReference>
<evidence type="ECO:0000256" key="1">
    <source>
        <dbReference type="ARBA" id="ARBA00004141"/>
    </source>
</evidence>
<sequence>MHLIQEMFSYPFMQRAFVVGILVSLCAALLGPSMVLKRYAMIGDGLSHVGFGTLAAATMLHTAPLAISLPVVILAAFLLLRLKESSFLLPDAAIALISTASLAFGVMVISISTGMNTDVCNYLFGTILGVTQKELWLTVCLSLFVILAFLFWYHRIFSITFDEIFASAVGCSAGISQGLLALMTALTIVLGMRTMGALLISSLLVVPALTSMQAFGSFRAVILCSILLSLICFCIGLTVSYVCATPTGASISLLHIICFICFFAFRKIKERM</sequence>
<evidence type="ECO:0000256" key="3">
    <source>
        <dbReference type="ARBA" id="ARBA00022692"/>
    </source>
</evidence>
<dbReference type="PANTHER" id="PTHR30477:SF0">
    <property type="entry name" value="METAL TRANSPORT SYSTEM MEMBRANE PROTEIN TM_0125-RELATED"/>
    <property type="match status" value="1"/>
</dbReference>
<comment type="subcellular location">
    <subcellularLocation>
        <location evidence="6">Cell membrane</location>
        <topology evidence="6">Multi-pass membrane protein</topology>
    </subcellularLocation>
    <subcellularLocation>
        <location evidence="1">Membrane</location>
        <topology evidence="1">Multi-pass membrane protein</topology>
    </subcellularLocation>
</comment>
<keyword evidence="5 7" id="KW-0472">Membrane</keyword>
<comment type="similarity">
    <text evidence="2 6">Belongs to the ABC-3 integral membrane protein family.</text>
</comment>
<feature type="transmembrane region" description="Helical" evidence="7">
    <location>
        <begin position="135"/>
        <end position="153"/>
    </location>
</feature>
<evidence type="ECO:0000256" key="7">
    <source>
        <dbReference type="SAM" id="Phobius"/>
    </source>
</evidence>
<dbReference type="GeneID" id="78176853"/>
<dbReference type="AlphaFoldDB" id="A0A1M6WFY4"/>
<dbReference type="GO" id="GO:0043190">
    <property type="term" value="C:ATP-binding cassette (ABC) transporter complex"/>
    <property type="evidence" value="ECO:0007669"/>
    <property type="project" value="InterPro"/>
</dbReference>
<evidence type="ECO:0000256" key="4">
    <source>
        <dbReference type="ARBA" id="ARBA00022989"/>
    </source>
</evidence>
<dbReference type="EMBL" id="FRAH01000054">
    <property type="protein sequence ID" value="SHK92581.1"/>
    <property type="molecule type" value="Genomic_DNA"/>
</dbReference>
<organism evidence="8 9">
    <name type="scientific">Anaerotignum lactatifermentans DSM 14214</name>
    <dbReference type="NCBI Taxonomy" id="1121323"/>
    <lineage>
        <taxon>Bacteria</taxon>
        <taxon>Bacillati</taxon>
        <taxon>Bacillota</taxon>
        <taxon>Clostridia</taxon>
        <taxon>Lachnospirales</taxon>
        <taxon>Anaerotignaceae</taxon>
        <taxon>Anaerotignum</taxon>
    </lineage>
</organism>
<dbReference type="InterPro" id="IPR001626">
    <property type="entry name" value="ABC_TroCD"/>
</dbReference>
<feature type="transmembrane region" description="Helical" evidence="7">
    <location>
        <begin position="248"/>
        <end position="265"/>
    </location>
</feature>
<reference evidence="8 9" key="1">
    <citation type="submission" date="2016-11" db="EMBL/GenBank/DDBJ databases">
        <authorList>
            <person name="Jaros S."/>
            <person name="Januszkiewicz K."/>
            <person name="Wedrychowicz H."/>
        </authorList>
    </citation>
    <scope>NUCLEOTIDE SEQUENCE [LARGE SCALE GENOMIC DNA]</scope>
    <source>
        <strain evidence="8 9">DSM 14214</strain>
    </source>
</reference>
<protein>
    <submittedName>
        <fullName evidence="8">Zinc transport system permease protein</fullName>
    </submittedName>
</protein>
<feature type="transmembrane region" description="Helical" evidence="7">
    <location>
        <begin position="196"/>
        <end position="215"/>
    </location>
</feature>
<evidence type="ECO:0000256" key="6">
    <source>
        <dbReference type="RuleBase" id="RU003943"/>
    </source>
</evidence>
<keyword evidence="4 7" id="KW-1133">Transmembrane helix</keyword>